<feature type="domain" description="Periplasmic binding protein" evidence="3">
    <location>
        <begin position="38"/>
        <end position="305"/>
    </location>
</feature>
<protein>
    <submittedName>
        <fullName evidence="4">Substrate-binding domain-containing protein</fullName>
    </submittedName>
</protein>
<proteinExistence type="inferred from homology"/>
<dbReference type="Proteomes" id="UP001385389">
    <property type="component" value="Chromosome"/>
</dbReference>
<dbReference type="EMBL" id="CP146609">
    <property type="protein sequence ID" value="WWX23546.1"/>
    <property type="molecule type" value="Genomic_DNA"/>
</dbReference>
<dbReference type="Pfam" id="PF13407">
    <property type="entry name" value="Peripla_BP_4"/>
    <property type="match status" value="1"/>
</dbReference>
<name>A0ABZ2IXZ3_9BACT</name>
<comment type="similarity">
    <text evidence="2">Belongs to the bacterial solute-binding protein 2 family.</text>
</comment>
<dbReference type="Gene3D" id="3.40.50.2300">
    <property type="match status" value="2"/>
</dbReference>
<dbReference type="InterPro" id="IPR028082">
    <property type="entry name" value="Peripla_BP_I"/>
</dbReference>
<dbReference type="PANTHER" id="PTHR30036:SF7">
    <property type="entry name" value="ABC TRANSPORTER PERIPLASMIC-BINDING PROTEIN YPHF"/>
    <property type="match status" value="1"/>
</dbReference>
<organism evidence="4 5">
    <name type="scientific">Pseudodesulfovibrio methanolicus</name>
    <dbReference type="NCBI Taxonomy" id="3126690"/>
    <lineage>
        <taxon>Bacteria</taxon>
        <taxon>Pseudomonadati</taxon>
        <taxon>Thermodesulfobacteriota</taxon>
        <taxon>Desulfovibrionia</taxon>
        <taxon>Desulfovibrionales</taxon>
        <taxon>Desulfovibrionaceae</taxon>
    </lineage>
</organism>
<sequence>MSSKPMAHRRLVLLAACLILGTILGTDGSCLGKGRLFVIVAKSEADGNFIRVYNAARSEAEANGDRMLLTGGKGKAHFRIQDEAIREVLRRNPDGLAVSVLHSRFLAENAFKAVHAAGIPVVTFDSDFTKPYHSLRAGYIGTDNVELGRVLARQTQRIRPQGGMVAIMTGGLNDTNLNDRIRGVREQFGFGTPGSVWTLLPQSPIPCRDNYAQALNQLEALLDDPTVDVIVSVGWWAQMADGYAALVRRYRRNLSTGGKVLVFAGAHARQRELFAKRLSHVNIGLDFEEMGRLAYRYLTRLADGGTIPEVTYTPMDILSQDCLYAPAR</sequence>
<reference evidence="4 5" key="1">
    <citation type="submission" date="2024-03" db="EMBL/GenBank/DDBJ databases">
        <title>Phenotype and Genome Characterization of a Sulfate-Reducing Bacterium Pseudodesulfovibrio sp. strain 5S69, isolated from Petroleum Reservoir in Tatarstan (Russia).</title>
        <authorList>
            <person name="Bidzhieva S.K."/>
            <person name="Kadnikov V."/>
            <person name="Tourova T.P."/>
            <person name="Samigullina S.R."/>
            <person name="Sokolova D.S."/>
            <person name="Poltaraus A.B."/>
            <person name="Avtukh A.N."/>
            <person name="Tereshina V.M."/>
            <person name="Mardanov A.V."/>
            <person name="Nazina T.N."/>
        </authorList>
    </citation>
    <scope>NUCLEOTIDE SEQUENCE [LARGE SCALE GENOMIC DNA]</scope>
    <source>
        <strain evidence="4 5">5S69</strain>
    </source>
</reference>
<dbReference type="SUPFAM" id="SSF53822">
    <property type="entry name" value="Periplasmic binding protein-like I"/>
    <property type="match status" value="1"/>
</dbReference>
<gene>
    <name evidence="4" type="ORF">V8V93_04890</name>
</gene>
<keyword evidence="5" id="KW-1185">Reference proteome</keyword>
<evidence type="ECO:0000313" key="4">
    <source>
        <dbReference type="EMBL" id="WWX23546.1"/>
    </source>
</evidence>
<evidence type="ECO:0000313" key="5">
    <source>
        <dbReference type="Proteomes" id="UP001385389"/>
    </source>
</evidence>
<evidence type="ECO:0000256" key="2">
    <source>
        <dbReference type="ARBA" id="ARBA00007639"/>
    </source>
</evidence>
<dbReference type="InterPro" id="IPR050555">
    <property type="entry name" value="Bact_Solute-Bind_Prot2"/>
</dbReference>
<evidence type="ECO:0000259" key="3">
    <source>
        <dbReference type="Pfam" id="PF13407"/>
    </source>
</evidence>
<accession>A0ABZ2IXZ3</accession>
<dbReference type="PANTHER" id="PTHR30036">
    <property type="entry name" value="D-XYLOSE-BINDING PERIPLASMIC PROTEIN"/>
    <property type="match status" value="1"/>
</dbReference>
<dbReference type="InterPro" id="IPR025997">
    <property type="entry name" value="SBP_2_dom"/>
</dbReference>
<comment type="subcellular location">
    <subcellularLocation>
        <location evidence="1">Cell envelope</location>
    </subcellularLocation>
</comment>
<evidence type="ECO:0000256" key="1">
    <source>
        <dbReference type="ARBA" id="ARBA00004196"/>
    </source>
</evidence>
<dbReference type="RefSeq" id="WP_338669243.1">
    <property type="nucleotide sequence ID" value="NZ_CP146609.1"/>
</dbReference>